<organism evidence="1 2">
    <name type="scientific">Meloidogyne javanica</name>
    <name type="common">Root-knot nematode worm</name>
    <dbReference type="NCBI Taxonomy" id="6303"/>
    <lineage>
        <taxon>Eukaryota</taxon>
        <taxon>Metazoa</taxon>
        <taxon>Ecdysozoa</taxon>
        <taxon>Nematoda</taxon>
        <taxon>Chromadorea</taxon>
        <taxon>Rhabditida</taxon>
        <taxon>Tylenchina</taxon>
        <taxon>Tylenchomorpha</taxon>
        <taxon>Tylenchoidea</taxon>
        <taxon>Meloidogynidae</taxon>
        <taxon>Meloidogyninae</taxon>
        <taxon>Meloidogyne</taxon>
        <taxon>Meloidogyne incognita group</taxon>
    </lineage>
</organism>
<proteinExistence type="predicted"/>
<dbReference type="Proteomes" id="UP000887561">
    <property type="component" value="Unplaced"/>
</dbReference>
<keyword evidence="1" id="KW-1185">Reference proteome</keyword>
<sequence length="193" mass="22631">RYRADADFSVLCRMITAVAFLPIQDISIAVMSFDSGFMPHELDPIIDWFVINYTGRLRMNGTRTVARFPPEIWSVYYRTLDDDSRTNNFAESSHRRLQQAFSCTHPSIWKFIETLKREQKSRDADMAKCIAGEEPPKKARRYREADARILNIVANYNPINQGNPYQLDPNQHFHFQPIIDFLRGIAYNYQMDQ</sequence>
<reference evidence="2" key="1">
    <citation type="submission" date="2022-11" db="UniProtKB">
        <authorList>
            <consortium name="WormBaseParasite"/>
        </authorList>
    </citation>
    <scope>IDENTIFICATION</scope>
</reference>
<accession>A0A915LGQ7</accession>
<protein>
    <submittedName>
        <fullName evidence="2">MULE transposase domain-containing protein</fullName>
    </submittedName>
</protein>
<dbReference type="WBParaSite" id="scaffold10657_cov306.g14982">
    <property type="protein sequence ID" value="scaffold10657_cov306.g14982"/>
    <property type="gene ID" value="scaffold10657_cov306.g14982"/>
</dbReference>
<evidence type="ECO:0000313" key="1">
    <source>
        <dbReference type="Proteomes" id="UP000887561"/>
    </source>
</evidence>
<evidence type="ECO:0000313" key="2">
    <source>
        <dbReference type="WBParaSite" id="scaffold10657_cov306.g14982"/>
    </source>
</evidence>
<name>A0A915LGQ7_MELJA</name>
<dbReference type="AlphaFoldDB" id="A0A915LGQ7"/>